<sequence length="324" mass="37212">MAPNESCRPYLDTSTLPDVSKTETDFLDSSFFQSDGSPRPQLPTPTSIIEDYGDGGARVVRIESLNIAVKIDHVSHLRLEEVQAMRAIRQIFPNGEIPVPEVFGWRRHGDQNFIYMSLIHGKTLREAWPSLTEDDKEFIRSELRQIIESLRLITQECPNQIGTSLPFLIQDTANFSVASVNGGAVQDRFFRLDYEEGPFQNIKSFNDWLFAAATRQRPGPDGIPGLDHPDMYRDLIPDTGNVYFTHGDLTLGNIIISTASPPKIRAIIDWEQAGWYPEYWEYCKMMYGVNIYHDWRAEDWPDKVTKPFEDAFFAFSEYSLWRCP</sequence>
<evidence type="ECO:0000259" key="1">
    <source>
        <dbReference type="Pfam" id="PF01636"/>
    </source>
</evidence>
<dbReference type="InterPro" id="IPR051678">
    <property type="entry name" value="AGP_Transferase"/>
</dbReference>
<dbReference type="PANTHER" id="PTHR21310:SF54">
    <property type="entry name" value="AMINOGLYCOSIDE PHOSPHOTRANSFERASE DOMAIN-CONTAINING PROTEIN"/>
    <property type="match status" value="1"/>
</dbReference>
<dbReference type="InterPro" id="IPR002575">
    <property type="entry name" value="Aminoglycoside_PTrfase"/>
</dbReference>
<dbReference type="PANTHER" id="PTHR21310">
    <property type="entry name" value="AMINOGLYCOSIDE PHOSPHOTRANSFERASE-RELATED-RELATED"/>
    <property type="match status" value="1"/>
</dbReference>
<dbReference type="Proteomes" id="UP000777438">
    <property type="component" value="Unassembled WGS sequence"/>
</dbReference>
<evidence type="ECO:0000313" key="3">
    <source>
        <dbReference type="Proteomes" id="UP000777438"/>
    </source>
</evidence>
<reference evidence="2 3" key="1">
    <citation type="journal article" date="2021" name="Nat. Commun.">
        <title>Genetic determinants of endophytism in the Arabidopsis root mycobiome.</title>
        <authorList>
            <person name="Mesny F."/>
            <person name="Miyauchi S."/>
            <person name="Thiergart T."/>
            <person name="Pickel B."/>
            <person name="Atanasova L."/>
            <person name="Karlsson M."/>
            <person name="Huettel B."/>
            <person name="Barry K.W."/>
            <person name="Haridas S."/>
            <person name="Chen C."/>
            <person name="Bauer D."/>
            <person name="Andreopoulos W."/>
            <person name="Pangilinan J."/>
            <person name="LaButti K."/>
            <person name="Riley R."/>
            <person name="Lipzen A."/>
            <person name="Clum A."/>
            <person name="Drula E."/>
            <person name="Henrissat B."/>
            <person name="Kohler A."/>
            <person name="Grigoriev I.V."/>
            <person name="Martin F.M."/>
            <person name="Hacquard S."/>
        </authorList>
    </citation>
    <scope>NUCLEOTIDE SEQUENCE [LARGE SCALE GENOMIC DNA]</scope>
    <source>
        <strain evidence="2 3">MPI-CAGE-CH-0241</strain>
    </source>
</reference>
<accession>A0A9P8VZD8</accession>
<dbReference type="EMBL" id="JAGPYM010000019">
    <property type="protein sequence ID" value="KAH6884997.1"/>
    <property type="molecule type" value="Genomic_DNA"/>
</dbReference>
<dbReference type="AlphaFoldDB" id="A0A9P8VZD8"/>
<gene>
    <name evidence="2" type="ORF">B0T10DRAFT_493092</name>
</gene>
<comment type="caution">
    <text evidence="2">The sequence shown here is derived from an EMBL/GenBank/DDBJ whole genome shotgun (WGS) entry which is preliminary data.</text>
</comment>
<dbReference type="OrthoDB" id="5404599at2759"/>
<organism evidence="2 3">
    <name type="scientific">Thelonectria olida</name>
    <dbReference type="NCBI Taxonomy" id="1576542"/>
    <lineage>
        <taxon>Eukaryota</taxon>
        <taxon>Fungi</taxon>
        <taxon>Dikarya</taxon>
        <taxon>Ascomycota</taxon>
        <taxon>Pezizomycotina</taxon>
        <taxon>Sordariomycetes</taxon>
        <taxon>Hypocreomycetidae</taxon>
        <taxon>Hypocreales</taxon>
        <taxon>Nectriaceae</taxon>
        <taxon>Thelonectria</taxon>
    </lineage>
</organism>
<dbReference type="CDD" id="cd05120">
    <property type="entry name" value="APH_ChoK_like"/>
    <property type="match status" value="1"/>
</dbReference>
<evidence type="ECO:0000313" key="2">
    <source>
        <dbReference type="EMBL" id="KAH6884997.1"/>
    </source>
</evidence>
<dbReference type="Gene3D" id="3.90.1200.10">
    <property type="match status" value="1"/>
</dbReference>
<protein>
    <submittedName>
        <fullName evidence="2">Phosphotransferase enzyme family protein</fullName>
    </submittedName>
</protein>
<proteinExistence type="predicted"/>
<keyword evidence="3" id="KW-1185">Reference proteome</keyword>
<name>A0A9P8VZD8_9HYPO</name>
<dbReference type="SUPFAM" id="SSF56112">
    <property type="entry name" value="Protein kinase-like (PK-like)"/>
    <property type="match status" value="1"/>
</dbReference>
<feature type="domain" description="Aminoglycoside phosphotransferase" evidence="1">
    <location>
        <begin position="69"/>
        <end position="292"/>
    </location>
</feature>
<dbReference type="Pfam" id="PF01636">
    <property type="entry name" value="APH"/>
    <property type="match status" value="1"/>
</dbReference>
<dbReference type="InterPro" id="IPR011009">
    <property type="entry name" value="Kinase-like_dom_sf"/>
</dbReference>